<evidence type="ECO:0000256" key="1">
    <source>
        <dbReference type="SAM" id="MobiDB-lite"/>
    </source>
</evidence>
<name>A0A1C7NQ85_9FUNG</name>
<dbReference type="Pfam" id="PF04969">
    <property type="entry name" value="CS"/>
    <property type="match status" value="1"/>
</dbReference>
<organism evidence="3 4">
    <name type="scientific">Choanephora cucurbitarum</name>
    <dbReference type="NCBI Taxonomy" id="101091"/>
    <lineage>
        <taxon>Eukaryota</taxon>
        <taxon>Fungi</taxon>
        <taxon>Fungi incertae sedis</taxon>
        <taxon>Mucoromycota</taxon>
        <taxon>Mucoromycotina</taxon>
        <taxon>Mucoromycetes</taxon>
        <taxon>Mucorales</taxon>
        <taxon>Mucorineae</taxon>
        <taxon>Choanephoraceae</taxon>
        <taxon>Choanephoroideae</taxon>
        <taxon>Choanephora</taxon>
    </lineage>
</organism>
<evidence type="ECO:0000259" key="2">
    <source>
        <dbReference type="PROSITE" id="PS51203"/>
    </source>
</evidence>
<feature type="domain" description="CS" evidence="2">
    <location>
        <begin position="42"/>
        <end position="137"/>
    </location>
</feature>
<proteinExistence type="predicted"/>
<dbReference type="PANTHER" id="PTHR13164">
    <property type="entry name" value="CALICYLIN BINDING PROTEIN"/>
    <property type="match status" value="1"/>
</dbReference>
<dbReference type="OrthoDB" id="164025at2759"/>
<dbReference type="Proteomes" id="UP000093000">
    <property type="component" value="Unassembled WGS sequence"/>
</dbReference>
<feature type="compositionally biased region" description="Polar residues" evidence="1">
    <location>
        <begin position="16"/>
        <end position="27"/>
    </location>
</feature>
<evidence type="ECO:0000313" key="4">
    <source>
        <dbReference type="Proteomes" id="UP000093000"/>
    </source>
</evidence>
<evidence type="ECO:0000313" key="3">
    <source>
        <dbReference type="EMBL" id="OBZ89424.1"/>
    </source>
</evidence>
<reference evidence="3 4" key="1">
    <citation type="submission" date="2016-03" db="EMBL/GenBank/DDBJ databases">
        <title>Choanephora cucurbitarum.</title>
        <authorList>
            <person name="Min B."/>
            <person name="Park H."/>
            <person name="Park J.-H."/>
            <person name="Shin H.-D."/>
            <person name="Choi I.-G."/>
        </authorList>
    </citation>
    <scope>NUCLEOTIDE SEQUENCE [LARGE SCALE GENOMIC DNA]</scope>
    <source>
        <strain evidence="3 4">KUS-F28377</strain>
    </source>
</reference>
<comment type="caution">
    <text evidence="3">The sequence shown here is derived from an EMBL/GenBank/DDBJ whole genome shotgun (WGS) entry which is preliminary data.</text>
</comment>
<gene>
    <name evidence="3" type="ORF">A0J61_02513</name>
</gene>
<dbReference type="AlphaFoldDB" id="A0A1C7NQ85"/>
<keyword evidence="4" id="KW-1185">Reference proteome</keyword>
<feature type="region of interest" description="Disordered" evidence="1">
    <location>
        <begin position="1"/>
        <end position="30"/>
    </location>
</feature>
<dbReference type="InterPro" id="IPR052289">
    <property type="entry name" value="Calcyclin-binding_UBL-bridge"/>
</dbReference>
<dbReference type="EMBL" id="LUGH01000096">
    <property type="protein sequence ID" value="OBZ89424.1"/>
    <property type="molecule type" value="Genomic_DNA"/>
</dbReference>
<dbReference type="STRING" id="101091.A0A1C7NQ85"/>
<dbReference type="Gene3D" id="2.60.40.790">
    <property type="match status" value="1"/>
</dbReference>
<dbReference type="InterPro" id="IPR008978">
    <property type="entry name" value="HSP20-like_chaperone"/>
</dbReference>
<accession>A0A1C7NQ85</accession>
<dbReference type="InterPro" id="IPR007052">
    <property type="entry name" value="CS_dom"/>
</dbReference>
<protein>
    <recommendedName>
        <fullName evidence="2">CS domain-containing protein</fullName>
    </recommendedName>
</protein>
<sequence>MLREPDVLKKAPMHMQQKSDTNDSSSIRDPIKKSKAEVQTLYITSGYAWTQSDSSIIRLYINFENANQINQDNCTLDVHSKSFELNILGHSGANRKFRINQLYHPVIEGKFVLKFKENKIVVRLFKETPNKKWPDLRIKSTQTIYNHLERLEKSAALTQVDMDTPFNGSDFCAHHDQR</sequence>
<dbReference type="SUPFAM" id="SSF49764">
    <property type="entry name" value="HSP20-like chaperones"/>
    <property type="match status" value="1"/>
</dbReference>
<dbReference type="PROSITE" id="PS51203">
    <property type="entry name" value="CS"/>
    <property type="match status" value="1"/>
</dbReference>
<dbReference type="PANTHER" id="PTHR13164:SF3">
    <property type="entry name" value="CALCYCLIN-BINDING PROTEIN"/>
    <property type="match status" value="1"/>
</dbReference>
<dbReference type="InParanoid" id="A0A1C7NQ85"/>
<dbReference type="GO" id="GO:0005634">
    <property type="term" value="C:nucleus"/>
    <property type="evidence" value="ECO:0007669"/>
    <property type="project" value="TreeGrafter"/>
</dbReference>